<feature type="region of interest" description="Disordered" evidence="1">
    <location>
        <begin position="63"/>
        <end position="90"/>
    </location>
</feature>
<feature type="compositionally biased region" description="Low complexity" evidence="1">
    <location>
        <begin position="70"/>
        <end position="85"/>
    </location>
</feature>
<dbReference type="AlphaFoldDB" id="A0A835K0D7"/>
<organism evidence="3 4">
    <name type="scientific">Salix dunnii</name>
    <dbReference type="NCBI Taxonomy" id="1413687"/>
    <lineage>
        <taxon>Eukaryota</taxon>
        <taxon>Viridiplantae</taxon>
        <taxon>Streptophyta</taxon>
        <taxon>Embryophyta</taxon>
        <taxon>Tracheophyta</taxon>
        <taxon>Spermatophyta</taxon>
        <taxon>Magnoliopsida</taxon>
        <taxon>eudicotyledons</taxon>
        <taxon>Gunneridae</taxon>
        <taxon>Pentapetalae</taxon>
        <taxon>rosids</taxon>
        <taxon>fabids</taxon>
        <taxon>Malpighiales</taxon>
        <taxon>Salicaceae</taxon>
        <taxon>Saliceae</taxon>
        <taxon>Salix</taxon>
    </lineage>
</organism>
<comment type="caution">
    <text evidence="3">The sequence shown here is derived from an EMBL/GenBank/DDBJ whole genome shotgun (WGS) entry which is preliminary data.</text>
</comment>
<sequence>MMKIQMESNRSQHHHLNQDQNFKCSQFTNGGVYDYHDDHNDEIDQVLQFYSNYNKSKINGKAKGRVTLPSSSSTTTATSSASTSSNGGGGFIEHPVSKLDTLAGVAIKYGVEVADIKKMNGLVTDLQMFALKSLQIPLPGRHPPSSFLSNGFETTGYSCDVVSKDGALLISIAAINGTGRCLECSTRILSDFLGGTGKNPSIFQISLIMSTGVIVIGLSRQSSYEQTPPRGLQSDLFESFQYLNPKSSQHKVSPAMSSLQGYYGLKLYDQKNTPEGFELAVDRDEYSYNLEGAPYLKPSPASHPPLRLHRKTRSLVNELLDENKKLFLDEAKEIESGKLVRCRQKSETDFTSINSDLLIREENSGSAFSIITGKCLALRPKAGNRATKIAEAAGLISAQSGPRDVADGFLMVRKSSSTPSLHEEDSIGSSIRPTSKWSLKPDLQALSASSITRPIFDGLPKPITGRKNKTALD</sequence>
<dbReference type="InterPro" id="IPR045030">
    <property type="entry name" value="LYSM1-4"/>
</dbReference>
<gene>
    <name evidence="3" type="ORF">SADUNF_Sadunf07G0060900</name>
</gene>
<dbReference type="InterPro" id="IPR018392">
    <property type="entry name" value="LysM"/>
</dbReference>
<protein>
    <recommendedName>
        <fullName evidence="2">LysM domain-containing protein</fullName>
    </recommendedName>
</protein>
<name>A0A835K0D7_9ROSI</name>
<evidence type="ECO:0000313" key="4">
    <source>
        <dbReference type="Proteomes" id="UP000657918"/>
    </source>
</evidence>
<dbReference type="PANTHER" id="PTHR20932:SF55">
    <property type="entry name" value="LYSM DOMAIN-CONTAINING PROTEIN"/>
    <property type="match status" value="1"/>
</dbReference>
<dbReference type="InterPro" id="IPR036779">
    <property type="entry name" value="LysM_dom_sf"/>
</dbReference>
<dbReference type="Gene3D" id="3.10.350.10">
    <property type="entry name" value="LysM domain"/>
    <property type="match status" value="1"/>
</dbReference>
<feature type="domain" description="LysM" evidence="2">
    <location>
        <begin position="92"/>
        <end position="136"/>
    </location>
</feature>
<dbReference type="OrthoDB" id="538216at2759"/>
<evidence type="ECO:0000259" key="2">
    <source>
        <dbReference type="PROSITE" id="PS51782"/>
    </source>
</evidence>
<dbReference type="Proteomes" id="UP000657918">
    <property type="component" value="Unassembled WGS sequence"/>
</dbReference>
<dbReference type="PANTHER" id="PTHR20932">
    <property type="entry name" value="LYSM AND PUTATIVE PEPTIDOGLYCAN-BINDING DOMAIN-CONTAINING PROTEIN"/>
    <property type="match status" value="1"/>
</dbReference>
<dbReference type="EMBL" id="JADGMS010000007">
    <property type="protein sequence ID" value="KAF9678687.1"/>
    <property type="molecule type" value="Genomic_DNA"/>
</dbReference>
<proteinExistence type="predicted"/>
<evidence type="ECO:0000256" key="1">
    <source>
        <dbReference type="SAM" id="MobiDB-lite"/>
    </source>
</evidence>
<reference evidence="3 4" key="1">
    <citation type="submission" date="2020-10" db="EMBL/GenBank/DDBJ databases">
        <title>Plant Genome Project.</title>
        <authorList>
            <person name="Zhang R.-G."/>
        </authorList>
    </citation>
    <scope>NUCLEOTIDE SEQUENCE [LARGE SCALE GENOMIC DNA]</scope>
    <source>
        <strain evidence="3">FAFU-HL-1</strain>
        <tissue evidence="3">Leaf</tissue>
    </source>
</reference>
<evidence type="ECO:0000313" key="3">
    <source>
        <dbReference type="EMBL" id="KAF9678687.1"/>
    </source>
</evidence>
<dbReference type="PROSITE" id="PS51782">
    <property type="entry name" value="LYSM"/>
    <property type="match status" value="1"/>
</dbReference>
<accession>A0A835K0D7</accession>
<keyword evidence="4" id="KW-1185">Reference proteome</keyword>
<dbReference type="CDD" id="cd00118">
    <property type="entry name" value="LysM"/>
    <property type="match status" value="1"/>
</dbReference>